<evidence type="ECO:0000313" key="1">
    <source>
        <dbReference type="EMBL" id="TDW99981.1"/>
    </source>
</evidence>
<dbReference type="InterPro" id="IPR006439">
    <property type="entry name" value="HAD-SF_hydro_IA"/>
</dbReference>
<dbReference type="Gene3D" id="3.40.50.1000">
    <property type="entry name" value="HAD superfamily/HAD-like"/>
    <property type="match status" value="1"/>
</dbReference>
<dbReference type="InterPro" id="IPR023214">
    <property type="entry name" value="HAD_sf"/>
</dbReference>
<dbReference type="SFLD" id="SFLDS00003">
    <property type="entry name" value="Haloacid_Dehalogenase"/>
    <property type="match status" value="1"/>
</dbReference>
<gene>
    <name evidence="1" type="ORF">EDB95_0998</name>
</gene>
<dbReference type="InterPro" id="IPR052550">
    <property type="entry name" value="Pyrimidine_5'-ntase_YjjG"/>
</dbReference>
<dbReference type="NCBIfam" id="TIGR01549">
    <property type="entry name" value="HAD-SF-IA-v1"/>
    <property type="match status" value="1"/>
</dbReference>
<protein>
    <submittedName>
        <fullName evidence="1">Putative hydrolase of the HAD superfamily</fullName>
    </submittedName>
</protein>
<comment type="caution">
    <text evidence="1">The sequence shown here is derived from an EMBL/GenBank/DDBJ whole genome shotgun (WGS) entry which is preliminary data.</text>
</comment>
<dbReference type="AlphaFoldDB" id="A0A4R8DPH1"/>
<evidence type="ECO:0000313" key="2">
    <source>
        <dbReference type="Proteomes" id="UP000294498"/>
    </source>
</evidence>
<dbReference type="SUPFAM" id="SSF56784">
    <property type="entry name" value="HAD-like"/>
    <property type="match status" value="1"/>
</dbReference>
<dbReference type="InterPro" id="IPR036412">
    <property type="entry name" value="HAD-like_sf"/>
</dbReference>
<reference evidence="1 2" key="1">
    <citation type="submission" date="2019-03" db="EMBL/GenBank/DDBJ databases">
        <title>Genomic Encyclopedia of Type Strains, Phase IV (KMG-IV): sequencing the most valuable type-strain genomes for metagenomic binning, comparative biology and taxonomic classification.</title>
        <authorList>
            <person name="Goeker M."/>
        </authorList>
    </citation>
    <scope>NUCLEOTIDE SEQUENCE [LARGE SCALE GENOMIC DNA]</scope>
    <source>
        <strain evidence="1 2">DSM 100059</strain>
    </source>
</reference>
<organism evidence="1 2">
    <name type="scientific">Dinghuibacter silviterrae</name>
    <dbReference type="NCBI Taxonomy" id="1539049"/>
    <lineage>
        <taxon>Bacteria</taxon>
        <taxon>Pseudomonadati</taxon>
        <taxon>Bacteroidota</taxon>
        <taxon>Chitinophagia</taxon>
        <taxon>Chitinophagales</taxon>
        <taxon>Chitinophagaceae</taxon>
        <taxon>Dinghuibacter</taxon>
    </lineage>
</organism>
<dbReference type="InterPro" id="IPR011951">
    <property type="entry name" value="HAD-SF_hydro_IA_YjjG/PynA"/>
</dbReference>
<dbReference type="Gene3D" id="1.10.150.240">
    <property type="entry name" value="Putative phosphatase, domain 2"/>
    <property type="match status" value="1"/>
</dbReference>
<dbReference type="PANTHER" id="PTHR47478">
    <property type="match status" value="1"/>
</dbReference>
<dbReference type="Proteomes" id="UP000294498">
    <property type="component" value="Unassembled WGS sequence"/>
</dbReference>
<dbReference type="InterPro" id="IPR023198">
    <property type="entry name" value="PGP-like_dom2"/>
</dbReference>
<keyword evidence="2" id="KW-1185">Reference proteome</keyword>
<dbReference type="NCBIfam" id="TIGR02254">
    <property type="entry name" value="YjjG_YfnB"/>
    <property type="match status" value="1"/>
</dbReference>
<dbReference type="Pfam" id="PF00702">
    <property type="entry name" value="Hydrolase"/>
    <property type="match status" value="1"/>
</dbReference>
<name>A0A4R8DPH1_9BACT</name>
<dbReference type="PRINTS" id="PR00413">
    <property type="entry name" value="HADHALOGNASE"/>
</dbReference>
<dbReference type="EMBL" id="SODV01000001">
    <property type="protein sequence ID" value="TDW99981.1"/>
    <property type="molecule type" value="Genomic_DNA"/>
</dbReference>
<sequence>MQYRHIFFDLDHTLWDFDLNAKEALLELYEVLELSGEGIDDFGKFYERYLHHNQVLWDRYHHGHISSEELKWKRMWRTLLDFKIGSEPLARKMSATFLELLPEKQNLFPYTLEILTYLRNKGYLLHLITNGFEKVQWRKLRTSRLDDYFEEVITSEKSGSVKPQKEIFEFALRITGADVKESIMIGDNPDADIQGALNIGMDCIFVNHIASADRVPATYTIRHLKELEEIL</sequence>
<dbReference type="SFLD" id="SFLDG01129">
    <property type="entry name" value="C1.5:_HAD__Beta-PGM__Phosphata"/>
    <property type="match status" value="1"/>
</dbReference>
<accession>A0A4R8DPH1</accession>
<dbReference type="PANTHER" id="PTHR47478:SF1">
    <property type="entry name" value="PYRIMIDINE 5'-NUCLEOTIDASE YJJG"/>
    <property type="match status" value="1"/>
</dbReference>
<proteinExistence type="predicted"/>
<dbReference type="OrthoDB" id="9802350at2"/>
<dbReference type="GO" id="GO:0008253">
    <property type="term" value="F:5'-nucleotidase activity"/>
    <property type="evidence" value="ECO:0007669"/>
    <property type="project" value="InterPro"/>
</dbReference>
<keyword evidence="1" id="KW-0378">Hydrolase</keyword>